<accession>A0A6G0T7L7</accession>
<keyword evidence="1" id="KW-0812">Transmembrane</keyword>
<keyword evidence="1" id="KW-0472">Membrane</keyword>
<feature type="transmembrane region" description="Helical" evidence="1">
    <location>
        <begin position="195"/>
        <end position="222"/>
    </location>
</feature>
<name>A0A6G0T7L7_APHGL</name>
<gene>
    <name evidence="2" type="ORF">AGLY_013674</name>
</gene>
<feature type="transmembrane region" description="Helical" evidence="1">
    <location>
        <begin position="234"/>
        <end position="253"/>
    </location>
</feature>
<dbReference type="AlphaFoldDB" id="A0A6G0T7L7"/>
<evidence type="ECO:0000256" key="1">
    <source>
        <dbReference type="SAM" id="Phobius"/>
    </source>
</evidence>
<reference evidence="2 3" key="1">
    <citation type="submission" date="2019-08" db="EMBL/GenBank/DDBJ databases">
        <title>The genome of the soybean aphid Biotype 1, its phylome, world population structure and adaptation to the North American continent.</title>
        <authorList>
            <person name="Giordano R."/>
            <person name="Donthu R.K."/>
            <person name="Hernandez A.G."/>
            <person name="Wright C.L."/>
            <person name="Zimin A.V."/>
        </authorList>
    </citation>
    <scope>NUCLEOTIDE SEQUENCE [LARGE SCALE GENOMIC DNA]</scope>
    <source>
        <tissue evidence="2">Whole aphids</tissue>
    </source>
</reference>
<feature type="transmembrane region" description="Helical" evidence="1">
    <location>
        <begin position="6"/>
        <end position="34"/>
    </location>
</feature>
<comment type="caution">
    <text evidence="2">The sequence shown here is derived from an EMBL/GenBank/DDBJ whole genome shotgun (WGS) entry which is preliminary data.</text>
</comment>
<keyword evidence="3" id="KW-1185">Reference proteome</keyword>
<protein>
    <submittedName>
        <fullName evidence="2">Uncharacterized protein</fullName>
    </submittedName>
</protein>
<organism evidence="2 3">
    <name type="scientific">Aphis glycines</name>
    <name type="common">Soybean aphid</name>
    <dbReference type="NCBI Taxonomy" id="307491"/>
    <lineage>
        <taxon>Eukaryota</taxon>
        <taxon>Metazoa</taxon>
        <taxon>Ecdysozoa</taxon>
        <taxon>Arthropoda</taxon>
        <taxon>Hexapoda</taxon>
        <taxon>Insecta</taxon>
        <taxon>Pterygota</taxon>
        <taxon>Neoptera</taxon>
        <taxon>Paraneoptera</taxon>
        <taxon>Hemiptera</taxon>
        <taxon>Sternorrhyncha</taxon>
        <taxon>Aphidomorpha</taxon>
        <taxon>Aphidoidea</taxon>
        <taxon>Aphididae</taxon>
        <taxon>Aphidini</taxon>
        <taxon>Aphis</taxon>
        <taxon>Aphis</taxon>
    </lineage>
</organism>
<evidence type="ECO:0000313" key="3">
    <source>
        <dbReference type="Proteomes" id="UP000475862"/>
    </source>
</evidence>
<dbReference type="Proteomes" id="UP000475862">
    <property type="component" value="Unassembled WGS sequence"/>
</dbReference>
<keyword evidence="1" id="KW-1133">Transmembrane helix</keyword>
<proteinExistence type="predicted"/>
<feature type="transmembrane region" description="Helical" evidence="1">
    <location>
        <begin position="46"/>
        <end position="64"/>
    </location>
</feature>
<feature type="transmembrane region" description="Helical" evidence="1">
    <location>
        <begin position="138"/>
        <end position="161"/>
    </location>
</feature>
<dbReference type="EMBL" id="VYZN01000054">
    <property type="protein sequence ID" value="KAE9527026.1"/>
    <property type="molecule type" value="Genomic_DNA"/>
</dbReference>
<evidence type="ECO:0000313" key="2">
    <source>
        <dbReference type="EMBL" id="KAE9527026.1"/>
    </source>
</evidence>
<sequence>MTTCRLQTIFAIILSHCLLKKVCVFIIFCIIRDYIYYNITFIIKNVGHRAVFVIFNLIIEMILYDYWQNKYHPSNTALDCCVEFFIYRFVFLIKRHISPITRLLTGFLVFLLSVDSQSTKYDYKHRDFFISEVYLSSIRISCICFYVIIRNLAILFLNYYLYNYYVSMIINCISVHAARASVCLLFIVYRMCIVYSTFIIILCTAFNGYLCIKIELCYMLFFLKNQHNKCERRIIILFAFLCVFNVIKSDIIVK</sequence>